<name>A0ABY4BWR2_9MICO</name>
<dbReference type="RefSeq" id="WP_243554782.1">
    <property type="nucleotide sequence ID" value="NZ_CP094528.1"/>
</dbReference>
<evidence type="ECO:0000259" key="2">
    <source>
        <dbReference type="Pfam" id="PF13349"/>
    </source>
</evidence>
<dbReference type="InterPro" id="IPR025164">
    <property type="entry name" value="Toastrack_DUF4097"/>
</dbReference>
<feature type="domain" description="DUF4097" evidence="2">
    <location>
        <begin position="51"/>
        <end position="248"/>
    </location>
</feature>
<proteinExistence type="predicted"/>
<sequence length="252" mass="26224">MNATDPTRHATRIAALAAAALVAASLSGCAFLAPRHTFDDTASIDQSIAHVVLDSRNGNVTVRGVDGVDSVSLERTVTYRGAEREIGDTHRVSGDELVLGDCGRNCSVDYVLEVPAGVEVSGSTTNGAIELVRVSKVDVETNNGRIELDRVTGSITATTSNGKIVGQGLAGTEPIVVETSNGAIELEFDEPRDVQATTSNGAIDLRVPDAAYRVETETSNGGTAVGVVDDPDGEFTLELRTSNGSITVEPRG</sequence>
<evidence type="ECO:0000256" key="1">
    <source>
        <dbReference type="SAM" id="SignalP"/>
    </source>
</evidence>
<accession>A0ABY4BWR2</accession>
<evidence type="ECO:0000313" key="4">
    <source>
        <dbReference type="Proteomes" id="UP000832097"/>
    </source>
</evidence>
<feature type="chain" id="PRO_5045503729" evidence="1">
    <location>
        <begin position="33"/>
        <end position="252"/>
    </location>
</feature>
<feature type="signal peptide" evidence="1">
    <location>
        <begin position="1"/>
        <end position="32"/>
    </location>
</feature>
<keyword evidence="4" id="KW-1185">Reference proteome</keyword>
<organism evidence="3 4">
    <name type="scientific">Agromyces larvae</name>
    <dbReference type="NCBI Taxonomy" id="2929802"/>
    <lineage>
        <taxon>Bacteria</taxon>
        <taxon>Bacillati</taxon>
        <taxon>Actinomycetota</taxon>
        <taxon>Actinomycetes</taxon>
        <taxon>Micrococcales</taxon>
        <taxon>Microbacteriaceae</taxon>
        <taxon>Agromyces</taxon>
    </lineage>
</organism>
<dbReference type="EMBL" id="CP094528">
    <property type="protein sequence ID" value="UOE43635.1"/>
    <property type="molecule type" value="Genomic_DNA"/>
</dbReference>
<dbReference type="Pfam" id="PF13349">
    <property type="entry name" value="DUF4097"/>
    <property type="match status" value="1"/>
</dbReference>
<dbReference type="Proteomes" id="UP000832097">
    <property type="component" value="Chromosome"/>
</dbReference>
<reference evidence="3 4" key="1">
    <citation type="submission" date="2022-03" db="EMBL/GenBank/DDBJ databases">
        <title>Mucilaginibacter sp. isolated from the gut of Protaetia brevitarsis seulensis larvae.</title>
        <authorList>
            <person name="Won M."/>
            <person name="Kim S.-J."/>
            <person name="Kwon S.-W."/>
        </authorList>
    </citation>
    <scope>NUCLEOTIDE SEQUENCE [LARGE SCALE GENOMIC DNA]</scope>
    <source>
        <strain evidence="3 4">CFWR-12</strain>
    </source>
</reference>
<protein>
    <submittedName>
        <fullName evidence="3">DUF4097 family beta strand repeat-containing protein</fullName>
    </submittedName>
</protein>
<gene>
    <name evidence="3" type="ORF">MTO99_15870</name>
</gene>
<evidence type="ECO:0000313" key="3">
    <source>
        <dbReference type="EMBL" id="UOE43635.1"/>
    </source>
</evidence>
<keyword evidence="1" id="KW-0732">Signal</keyword>